<evidence type="ECO:0000313" key="3">
    <source>
        <dbReference type="Proteomes" id="UP001314205"/>
    </source>
</evidence>
<feature type="compositionally biased region" description="Basic and acidic residues" evidence="1">
    <location>
        <begin position="7"/>
        <end position="35"/>
    </location>
</feature>
<name>A0AAV1KYG1_9NEOP</name>
<dbReference type="GO" id="GO:0042073">
    <property type="term" value="P:intraciliary transport"/>
    <property type="evidence" value="ECO:0007669"/>
    <property type="project" value="InterPro"/>
</dbReference>
<dbReference type="PANTHER" id="PTHR16022:SF0">
    <property type="entry name" value="CYTOPLASMIC DYNEIN 2 INTERMEDIATE CHAIN 1"/>
    <property type="match status" value="1"/>
</dbReference>
<feature type="compositionally biased region" description="Polar residues" evidence="1">
    <location>
        <begin position="70"/>
        <end position="80"/>
    </location>
</feature>
<evidence type="ECO:0008006" key="4">
    <source>
        <dbReference type="Google" id="ProtNLM"/>
    </source>
</evidence>
<proteinExistence type="predicted"/>
<feature type="compositionally biased region" description="Basic and acidic residues" evidence="1">
    <location>
        <begin position="301"/>
        <end position="310"/>
    </location>
</feature>
<reference evidence="2 3" key="1">
    <citation type="submission" date="2023-11" db="EMBL/GenBank/DDBJ databases">
        <authorList>
            <person name="Hedman E."/>
            <person name="Englund M."/>
            <person name="Stromberg M."/>
            <person name="Nyberg Akerstrom W."/>
            <person name="Nylinder S."/>
            <person name="Jareborg N."/>
            <person name="Kallberg Y."/>
            <person name="Kronander E."/>
        </authorList>
    </citation>
    <scope>NUCLEOTIDE SEQUENCE [LARGE SCALE GENOMIC DNA]</scope>
</reference>
<sequence>MQNSSRRIVDKNKSKEIVKDDLSGSSRKSQEERLKKSVSTPRNYVQKTTPTDIYGKKKPNVLQAPKKAASSLSTHTSKNVSPMKDLLKSSSSSVSNISSGRSSSKMAIEKRVEAKANIPSSKKSTPRTVKAPPPFNVTVNSPVSKRKLGIDLNKEKCNLNTDNKIRNVTNASVDEDQGKNKMTDIIFLRQRSKTRTLDENEVKVLKPDVVDNNAEMQNLSRRLSAKPKSFYVDLNSEQEKAEKEKPSEEEEVSYEDDFESYESDFDSYHSETPSEKDSSATDEEQNDGATENNNLVIEDENSVKDVKDEEKMLDSGSYDLRDLQRSTQKVKPAVLDFILEGSEDSDKKPSLTDEGFQEMSSSSTVSSMKTVHIDVLDRPLFIDFTISKENKRKRRILQQLKQRAQDILSMISLHEMTYMLFELAPIPYDLYMVTYGQGNCTQIAVQTFDDGITEEVQTEKISYDNKWTQLPVKFSKHEVYLNANIVNRKEHDDSFTKLSMFGNQKTEDRGDEQCDDKNYRDNPLRVFLEQKDGVGSDVILPQETYRIKLKQHDYNAYRLKKFLNKVERRISSILSMNAGNSDISNLIKSSKFPFSKGYITIPTKNVSADISIVRELKITNAIFSTTRTNLLITVHEKSSSNVSIQKCILCMWDLSVAMHDPLKLLIATDNVTIGRFKGSTDGIVVAALRDGTIHLWDLSEEPTWMQDDTSNDKSTNLVERDTDRLTQTEQDREWNLKNRSITREKKSGFMQTSAYTSSGIGIVNSDVFDCIVGLEFLGDSQIRTNQDSGRKIIAQMCSLQRAGILTLWSIVQEKTKSKTNDIGKSFWSKLSLEKAETIHLTEYLDPCVNDTLENSFTDTFNLNAAKRRISNRRQERSLLRPSSSRVKSAVGLYSENTRPRSAASARNRNTLQIRKNIQNMWESGLVCNDLKIMRINNADNFLIAKNCGEVLCCTRFAGTFKVNKLCVANDTSSITCLEVSRNGLPYILAATETGLLSLCSIQDYRVVLTLDCRNGTSNAVEKCKADDKGRFISSVTTNPLNSSVMYFGKEKKMSVKSLVWSRANPFDMLALLHDGAVCAWRLTSSDINARRVDDAAAVCVTSVDTMAIVTSQNEVQVHRLCNEQQEMDNVKLFQKYLALL</sequence>
<evidence type="ECO:0000313" key="2">
    <source>
        <dbReference type="EMBL" id="CAK1587790.1"/>
    </source>
</evidence>
<dbReference type="InterPro" id="IPR042505">
    <property type="entry name" value="DYNC2I1"/>
</dbReference>
<feature type="compositionally biased region" description="Polar residues" evidence="1">
    <location>
        <begin position="118"/>
        <end position="127"/>
    </location>
</feature>
<evidence type="ECO:0000256" key="1">
    <source>
        <dbReference type="SAM" id="MobiDB-lite"/>
    </source>
</evidence>
<feature type="compositionally biased region" description="Polar residues" evidence="1">
    <location>
        <begin position="37"/>
        <end position="51"/>
    </location>
</feature>
<dbReference type="GO" id="GO:0045504">
    <property type="term" value="F:dynein heavy chain binding"/>
    <property type="evidence" value="ECO:0007669"/>
    <property type="project" value="InterPro"/>
</dbReference>
<dbReference type="PANTHER" id="PTHR16022">
    <property type="entry name" value="WD REPEAT DOMAIN 60"/>
    <property type="match status" value="1"/>
</dbReference>
<feature type="region of interest" description="Disordered" evidence="1">
    <location>
        <begin position="343"/>
        <end position="363"/>
    </location>
</feature>
<gene>
    <name evidence="2" type="ORF">PARMNEM_LOCUS8515</name>
</gene>
<feature type="compositionally biased region" description="Low complexity" evidence="1">
    <location>
        <begin position="89"/>
        <end position="104"/>
    </location>
</feature>
<organism evidence="2 3">
    <name type="scientific">Parnassius mnemosyne</name>
    <name type="common">clouded apollo</name>
    <dbReference type="NCBI Taxonomy" id="213953"/>
    <lineage>
        <taxon>Eukaryota</taxon>
        <taxon>Metazoa</taxon>
        <taxon>Ecdysozoa</taxon>
        <taxon>Arthropoda</taxon>
        <taxon>Hexapoda</taxon>
        <taxon>Insecta</taxon>
        <taxon>Pterygota</taxon>
        <taxon>Neoptera</taxon>
        <taxon>Endopterygota</taxon>
        <taxon>Lepidoptera</taxon>
        <taxon>Glossata</taxon>
        <taxon>Ditrysia</taxon>
        <taxon>Papilionoidea</taxon>
        <taxon>Papilionidae</taxon>
        <taxon>Parnassiinae</taxon>
        <taxon>Parnassini</taxon>
        <taxon>Parnassius</taxon>
        <taxon>Driopa</taxon>
    </lineage>
</organism>
<accession>A0AAV1KYG1</accession>
<dbReference type="AlphaFoldDB" id="A0AAV1KYG1"/>
<feature type="compositionally biased region" description="Basic and acidic residues" evidence="1">
    <location>
        <begin position="237"/>
        <end position="246"/>
    </location>
</feature>
<dbReference type="Proteomes" id="UP001314205">
    <property type="component" value="Unassembled WGS sequence"/>
</dbReference>
<comment type="caution">
    <text evidence="2">The sequence shown here is derived from an EMBL/GenBank/DDBJ whole genome shotgun (WGS) entry which is preliminary data.</text>
</comment>
<feature type="region of interest" description="Disordered" evidence="1">
    <location>
        <begin position="235"/>
        <end position="310"/>
    </location>
</feature>
<feature type="compositionally biased region" description="Acidic residues" evidence="1">
    <location>
        <begin position="247"/>
        <end position="265"/>
    </location>
</feature>
<keyword evidence="3" id="KW-1185">Reference proteome</keyword>
<dbReference type="GO" id="GO:0005868">
    <property type="term" value="C:cytoplasmic dynein complex"/>
    <property type="evidence" value="ECO:0007669"/>
    <property type="project" value="InterPro"/>
</dbReference>
<feature type="region of interest" description="Disordered" evidence="1">
    <location>
        <begin position="1"/>
        <end position="140"/>
    </location>
</feature>
<protein>
    <recommendedName>
        <fullName evidence="4">WD repeat-containing protein 60</fullName>
    </recommendedName>
</protein>
<dbReference type="InterPro" id="IPR036322">
    <property type="entry name" value="WD40_repeat_dom_sf"/>
</dbReference>
<feature type="compositionally biased region" description="Basic and acidic residues" evidence="1">
    <location>
        <begin position="266"/>
        <end position="279"/>
    </location>
</feature>
<dbReference type="GO" id="GO:0045503">
    <property type="term" value="F:dynein light chain binding"/>
    <property type="evidence" value="ECO:0007669"/>
    <property type="project" value="InterPro"/>
</dbReference>
<dbReference type="EMBL" id="CAVLGL010000082">
    <property type="protein sequence ID" value="CAK1587790.1"/>
    <property type="molecule type" value="Genomic_DNA"/>
</dbReference>
<dbReference type="SUPFAM" id="SSF50978">
    <property type="entry name" value="WD40 repeat-like"/>
    <property type="match status" value="1"/>
</dbReference>
<dbReference type="GO" id="GO:0005929">
    <property type="term" value="C:cilium"/>
    <property type="evidence" value="ECO:0007669"/>
    <property type="project" value="GOC"/>
</dbReference>